<keyword evidence="2" id="KW-1185">Reference proteome</keyword>
<evidence type="ECO:0008006" key="3">
    <source>
        <dbReference type="Google" id="ProtNLM"/>
    </source>
</evidence>
<sequence>MSKTVRARVKSGMLELLDKVDLPEGQEVSVMIMDMAEKDDEDAFKRSAGSWKGLVDADALIEQIYADRSRPSDRPVPRL</sequence>
<dbReference type="Proteomes" id="UP000019140">
    <property type="component" value="Unassembled WGS sequence"/>
</dbReference>
<dbReference type="Pfam" id="PF01954">
    <property type="entry name" value="AF2212-like"/>
    <property type="match status" value="1"/>
</dbReference>
<dbReference type="AlphaFoldDB" id="W4L8T8"/>
<evidence type="ECO:0000313" key="2">
    <source>
        <dbReference type="Proteomes" id="UP000019140"/>
    </source>
</evidence>
<comment type="caution">
    <text evidence="1">The sequence shown here is derived from an EMBL/GenBank/DDBJ whole genome shotgun (WGS) entry which is preliminary data.</text>
</comment>
<protein>
    <recommendedName>
        <fullName evidence="3">DUF104 domain-containing protein</fullName>
    </recommendedName>
</protein>
<dbReference type="SUPFAM" id="SSF141694">
    <property type="entry name" value="AF2212/PG0164-like"/>
    <property type="match status" value="1"/>
</dbReference>
<organism evidence="1 2">
    <name type="scientific">Candidatus Entotheonella gemina</name>
    <dbReference type="NCBI Taxonomy" id="1429439"/>
    <lineage>
        <taxon>Bacteria</taxon>
        <taxon>Pseudomonadati</taxon>
        <taxon>Nitrospinota/Tectimicrobiota group</taxon>
        <taxon>Candidatus Tectimicrobiota</taxon>
        <taxon>Candidatus Entotheonellia</taxon>
        <taxon>Candidatus Entotheonellales</taxon>
        <taxon>Candidatus Entotheonellaceae</taxon>
        <taxon>Candidatus Entotheonella</taxon>
    </lineage>
</organism>
<evidence type="ECO:0000313" key="1">
    <source>
        <dbReference type="EMBL" id="ETW94437.1"/>
    </source>
</evidence>
<dbReference type="HOGENOM" id="CLU_2599475_0_0_7"/>
<name>W4L8T8_9BACT</name>
<dbReference type="InterPro" id="IPR024069">
    <property type="entry name" value="AF2212-like_dom_sf"/>
</dbReference>
<accession>W4L8T8</accession>
<reference evidence="1 2" key="1">
    <citation type="journal article" date="2014" name="Nature">
        <title>An environmental bacterial taxon with a large and distinct metabolic repertoire.</title>
        <authorList>
            <person name="Wilson M.C."/>
            <person name="Mori T."/>
            <person name="Ruckert C."/>
            <person name="Uria A.R."/>
            <person name="Helf M.J."/>
            <person name="Takada K."/>
            <person name="Gernert C."/>
            <person name="Steffens U.A."/>
            <person name="Heycke N."/>
            <person name="Schmitt S."/>
            <person name="Rinke C."/>
            <person name="Helfrich E.J."/>
            <person name="Brachmann A.O."/>
            <person name="Gurgui C."/>
            <person name="Wakimoto T."/>
            <person name="Kracht M."/>
            <person name="Crusemann M."/>
            <person name="Hentschel U."/>
            <person name="Abe I."/>
            <person name="Matsunaga S."/>
            <person name="Kalinowski J."/>
            <person name="Takeyama H."/>
            <person name="Piel J."/>
        </authorList>
    </citation>
    <scope>NUCLEOTIDE SEQUENCE [LARGE SCALE GENOMIC DNA]</scope>
    <source>
        <strain evidence="2">TSY2</strain>
    </source>
</reference>
<dbReference type="EMBL" id="AZHX01002471">
    <property type="protein sequence ID" value="ETW94437.1"/>
    <property type="molecule type" value="Genomic_DNA"/>
</dbReference>
<dbReference type="InterPro" id="IPR008203">
    <property type="entry name" value="AF2212-like"/>
</dbReference>
<gene>
    <name evidence="1" type="ORF">ETSY2_49810</name>
</gene>
<proteinExistence type="predicted"/>
<dbReference type="Gene3D" id="4.10.1150.10">
    <property type="entry name" value="AF2212/PG0164-like"/>
    <property type="match status" value="1"/>
</dbReference>